<keyword evidence="1" id="KW-0175">Coiled coil</keyword>
<dbReference type="AlphaFoldDB" id="A0A2T1HN71"/>
<feature type="compositionally biased region" description="Low complexity" evidence="2">
    <location>
        <begin position="66"/>
        <end position="75"/>
    </location>
</feature>
<dbReference type="RefSeq" id="WP_106339613.1">
    <property type="nucleotide sequence ID" value="NZ_PVZS01000032.1"/>
</dbReference>
<feature type="coiled-coil region" evidence="1">
    <location>
        <begin position="77"/>
        <end position="104"/>
    </location>
</feature>
<dbReference type="EMBL" id="PVZS01000032">
    <property type="protein sequence ID" value="PSC03088.1"/>
    <property type="molecule type" value="Genomic_DNA"/>
</dbReference>
<comment type="caution">
    <text evidence="3">The sequence shown here is derived from an EMBL/GenBank/DDBJ whole genome shotgun (WGS) entry which is preliminary data.</text>
</comment>
<organism evidence="3 4">
    <name type="scientific">Alsobacter soli</name>
    <dbReference type="NCBI Taxonomy" id="2109933"/>
    <lineage>
        <taxon>Bacteria</taxon>
        <taxon>Pseudomonadati</taxon>
        <taxon>Pseudomonadota</taxon>
        <taxon>Alphaproteobacteria</taxon>
        <taxon>Hyphomicrobiales</taxon>
        <taxon>Alsobacteraceae</taxon>
        <taxon>Alsobacter</taxon>
    </lineage>
</organism>
<dbReference type="InterPro" id="IPR045510">
    <property type="entry name" value="DUF6481"/>
</dbReference>
<evidence type="ECO:0000313" key="4">
    <source>
        <dbReference type="Proteomes" id="UP000239772"/>
    </source>
</evidence>
<feature type="compositionally biased region" description="Basic and acidic residues" evidence="2">
    <location>
        <begin position="1"/>
        <end position="12"/>
    </location>
</feature>
<protein>
    <submittedName>
        <fullName evidence="3">Uncharacterized protein</fullName>
    </submittedName>
</protein>
<evidence type="ECO:0000313" key="3">
    <source>
        <dbReference type="EMBL" id="PSC03088.1"/>
    </source>
</evidence>
<feature type="region of interest" description="Disordered" evidence="2">
    <location>
        <begin position="1"/>
        <end position="75"/>
    </location>
</feature>
<keyword evidence="4" id="KW-1185">Reference proteome</keyword>
<gene>
    <name evidence="3" type="ORF">SLNSH_20925</name>
</gene>
<evidence type="ECO:0000256" key="1">
    <source>
        <dbReference type="SAM" id="Coils"/>
    </source>
</evidence>
<proteinExistence type="predicted"/>
<feature type="compositionally biased region" description="Basic and acidic residues" evidence="2">
    <location>
        <begin position="54"/>
        <end position="65"/>
    </location>
</feature>
<accession>A0A2T1HN71</accession>
<dbReference type="Proteomes" id="UP000239772">
    <property type="component" value="Unassembled WGS sequence"/>
</dbReference>
<dbReference type="Pfam" id="PF20089">
    <property type="entry name" value="DUF6481"/>
    <property type="match status" value="1"/>
</dbReference>
<reference evidence="4" key="1">
    <citation type="submission" date="2018-03" db="EMBL/GenBank/DDBJ databases">
        <authorList>
            <person name="Sun L."/>
            <person name="Liu H."/>
            <person name="Chen W."/>
            <person name="Huang K."/>
            <person name="Liu W."/>
            <person name="Gao X."/>
        </authorList>
    </citation>
    <scope>NUCLEOTIDE SEQUENCE [LARGE SCALE GENOMIC DNA]</scope>
    <source>
        <strain evidence="4">SH9</strain>
    </source>
</reference>
<evidence type="ECO:0000256" key="2">
    <source>
        <dbReference type="SAM" id="MobiDB-lite"/>
    </source>
</evidence>
<name>A0A2T1HN71_9HYPH</name>
<sequence length="113" mass="12606">MSRFNDSLEARQKAAQASRKAMLERFSARPGPDDPATVKKRAAREAINAARGVRRAEAERRRQSEQEAQAAQSAMEASLLQQRVEQEAREAAALKAEQKAARDARYAARKARK</sequence>